<dbReference type="Gene3D" id="3.50.50.60">
    <property type="entry name" value="FAD/NAD(P)-binding domain"/>
    <property type="match status" value="3"/>
</dbReference>
<evidence type="ECO:0000313" key="5">
    <source>
        <dbReference type="EMBL" id="GGC96612.1"/>
    </source>
</evidence>
<reference evidence="6" key="1">
    <citation type="journal article" date="2019" name="Int. J. Syst. Evol. Microbiol.">
        <title>The Global Catalogue of Microorganisms (GCM) 10K type strain sequencing project: providing services to taxonomists for standard genome sequencing and annotation.</title>
        <authorList>
            <consortium name="The Broad Institute Genomics Platform"/>
            <consortium name="The Broad Institute Genome Sequencing Center for Infectious Disease"/>
            <person name="Wu L."/>
            <person name="Ma J."/>
        </authorList>
    </citation>
    <scope>NUCLEOTIDE SEQUENCE [LARGE SCALE GENOMIC DNA]</scope>
    <source>
        <strain evidence="6">CGMCC 1.15480</strain>
    </source>
</reference>
<keyword evidence="3" id="KW-0274">FAD</keyword>
<dbReference type="RefSeq" id="WP_188668717.1">
    <property type="nucleotide sequence ID" value="NZ_BMJI01000018.1"/>
</dbReference>
<sequence length="499" mass="55587">MSRRLRVGIIGAGFGGMALAVKLQRRTSADFTIFEQSAGAGGTWFDNRYPGCEVDIPSHAYSFSFYRKDWPGTHATQPELLAYAEEIVDHFGLRPHLRLNTRVDGVEWDDARSIWTLTTATGERHEFDVVASAVGLLSVPRYPTWPGLDEFDGPVFHTSRWEHQHDLHGKRVAVVGTGSTAAQVVPAIAPIVKDLLVFQREPGWVEPKSERPYTPAERWFYRTVPLAQRVHRAHLFSVANRRFKANDVTSARQQQMRQKCVAFINESVHDPATAAALTPHYPWGCKRPIVASTYYPAFNRDNVHLVPQEVVSATPGGLVDTTGREHDVDVIVLSTGFQPQVFLSSVQVRGTAGRDLHETWKERASAYLGITVPGFPNFFILYGPNTNGGTSIIAQLERQAEVVVRAIRRAERSGDRVIDTDPAAEARWVRWIDRQLATHASAMNAGCHNYYTVAGGANVTQWPRTHLVYLIVTRLFGTAGLRFRKPAPRPAAVPEGSRP</sequence>
<protein>
    <submittedName>
        <fullName evidence="5">Alpha/beta hydrolase fold-3 domain-containing protein</fullName>
    </submittedName>
</protein>
<accession>A0ABQ1PG50</accession>
<dbReference type="Proteomes" id="UP000597761">
    <property type="component" value="Unassembled WGS sequence"/>
</dbReference>
<name>A0ABQ1PG50_9MICC</name>
<dbReference type="PANTHER" id="PTHR42877">
    <property type="entry name" value="L-ORNITHINE N(5)-MONOOXYGENASE-RELATED"/>
    <property type="match status" value="1"/>
</dbReference>
<evidence type="ECO:0000313" key="6">
    <source>
        <dbReference type="Proteomes" id="UP000597761"/>
    </source>
</evidence>
<keyword evidence="5" id="KW-0378">Hydrolase</keyword>
<evidence type="ECO:0000256" key="1">
    <source>
        <dbReference type="ARBA" id="ARBA00010139"/>
    </source>
</evidence>
<dbReference type="EMBL" id="BMJI01000018">
    <property type="protein sequence ID" value="GGC96612.1"/>
    <property type="molecule type" value="Genomic_DNA"/>
</dbReference>
<dbReference type="Pfam" id="PF00743">
    <property type="entry name" value="FMO-like"/>
    <property type="match status" value="1"/>
</dbReference>
<keyword evidence="2" id="KW-0285">Flavoprotein</keyword>
<dbReference type="GO" id="GO:0016787">
    <property type="term" value="F:hydrolase activity"/>
    <property type="evidence" value="ECO:0007669"/>
    <property type="project" value="UniProtKB-KW"/>
</dbReference>
<gene>
    <name evidence="5" type="ORF">GCM10011512_24530</name>
</gene>
<dbReference type="PANTHER" id="PTHR42877:SF4">
    <property type="entry name" value="FAD_NAD(P)-BINDING DOMAIN-CONTAINING PROTEIN-RELATED"/>
    <property type="match status" value="1"/>
</dbReference>
<dbReference type="InterPro" id="IPR036188">
    <property type="entry name" value="FAD/NAD-bd_sf"/>
</dbReference>
<proteinExistence type="inferred from homology"/>
<dbReference type="InterPro" id="IPR051209">
    <property type="entry name" value="FAD-bind_Monooxygenase_sf"/>
</dbReference>
<comment type="similarity">
    <text evidence="1">Belongs to the FAD-binding monooxygenase family.</text>
</comment>
<comment type="caution">
    <text evidence="5">The sequence shown here is derived from an EMBL/GenBank/DDBJ whole genome shotgun (WGS) entry which is preliminary data.</text>
</comment>
<dbReference type="SUPFAM" id="SSF51905">
    <property type="entry name" value="FAD/NAD(P)-binding domain"/>
    <property type="match status" value="2"/>
</dbReference>
<evidence type="ECO:0000256" key="4">
    <source>
        <dbReference type="ARBA" id="ARBA00023002"/>
    </source>
</evidence>
<evidence type="ECO:0000256" key="2">
    <source>
        <dbReference type="ARBA" id="ARBA00022630"/>
    </source>
</evidence>
<evidence type="ECO:0000256" key="3">
    <source>
        <dbReference type="ARBA" id="ARBA00022827"/>
    </source>
</evidence>
<keyword evidence="4" id="KW-0560">Oxidoreductase</keyword>
<dbReference type="InterPro" id="IPR020946">
    <property type="entry name" value="Flavin_mOase-like"/>
</dbReference>
<keyword evidence="6" id="KW-1185">Reference proteome</keyword>
<organism evidence="5 6">
    <name type="scientific">Tersicoccus solisilvae</name>
    <dbReference type="NCBI Taxonomy" id="1882339"/>
    <lineage>
        <taxon>Bacteria</taxon>
        <taxon>Bacillati</taxon>
        <taxon>Actinomycetota</taxon>
        <taxon>Actinomycetes</taxon>
        <taxon>Micrococcales</taxon>
        <taxon>Micrococcaceae</taxon>
        <taxon>Tersicoccus</taxon>
    </lineage>
</organism>